<feature type="region of interest" description="Disordered" evidence="1">
    <location>
        <begin position="1"/>
        <end position="49"/>
    </location>
</feature>
<accession>A0A553Q2E2</accession>
<protein>
    <submittedName>
        <fullName evidence="2">Uncharacterized protein</fullName>
    </submittedName>
</protein>
<keyword evidence="3" id="KW-1185">Reference proteome</keyword>
<dbReference type="Proteomes" id="UP000316079">
    <property type="component" value="Unassembled WGS sequence"/>
</dbReference>
<organism evidence="2 3">
    <name type="scientific">Danionella cerebrum</name>
    <dbReference type="NCBI Taxonomy" id="2873325"/>
    <lineage>
        <taxon>Eukaryota</taxon>
        <taxon>Metazoa</taxon>
        <taxon>Chordata</taxon>
        <taxon>Craniata</taxon>
        <taxon>Vertebrata</taxon>
        <taxon>Euteleostomi</taxon>
        <taxon>Actinopterygii</taxon>
        <taxon>Neopterygii</taxon>
        <taxon>Teleostei</taxon>
        <taxon>Ostariophysi</taxon>
        <taxon>Cypriniformes</taxon>
        <taxon>Danionidae</taxon>
        <taxon>Danioninae</taxon>
        <taxon>Danionella</taxon>
    </lineage>
</organism>
<dbReference type="EMBL" id="SRMA01026434">
    <property type="protein sequence ID" value="TRY84101.1"/>
    <property type="molecule type" value="Genomic_DNA"/>
</dbReference>
<proteinExistence type="predicted"/>
<evidence type="ECO:0000313" key="2">
    <source>
        <dbReference type="EMBL" id="TRY84101.1"/>
    </source>
</evidence>
<reference evidence="2 3" key="1">
    <citation type="journal article" date="2019" name="Sci. Data">
        <title>Hybrid genome assembly and annotation of Danionella translucida.</title>
        <authorList>
            <person name="Kadobianskyi M."/>
            <person name="Schulze L."/>
            <person name="Schuelke M."/>
            <person name="Judkewitz B."/>
        </authorList>
    </citation>
    <scope>NUCLEOTIDE SEQUENCE [LARGE SCALE GENOMIC DNA]</scope>
    <source>
        <strain evidence="2 3">Bolton</strain>
    </source>
</reference>
<evidence type="ECO:0000313" key="3">
    <source>
        <dbReference type="Proteomes" id="UP000316079"/>
    </source>
</evidence>
<dbReference type="OrthoDB" id="10070851at2759"/>
<sequence length="331" mass="37448">MKSRHSEESRRNKEESRSSDSLRRSKASLRRSKASLRRSNDPLRRSNDFLHRPKFSPYRATDSLRRSLQFSRFTFNINPINSETPIERNCPMTAKRLTDRYPTLYLPSVDSAHNLCMPEHCMQRVMPRFILAQRGSGSPQSQQLLLPVMPISLRRAPDRDKKEKLLVKVFVRQMGIVYLSGEMFHERLQLREEVKALMEEGLISSSSSSLLSPSSSCSGSCMNLDSASSTAASSLKDQWSGQTVWGRFRNLPVGSDSTSALRELNQQDSNTLIKKRIPLMGRGAAITVKPTHNSPTLFTPGTNLSGIDKSWSWISLLDAMFSITIIKRGRN</sequence>
<gene>
    <name evidence="2" type="ORF">DNTS_032948</name>
</gene>
<comment type="caution">
    <text evidence="2">The sequence shown here is derived from an EMBL/GenBank/DDBJ whole genome shotgun (WGS) entry which is preliminary data.</text>
</comment>
<feature type="compositionally biased region" description="Basic and acidic residues" evidence="1">
    <location>
        <begin position="38"/>
        <end position="49"/>
    </location>
</feature>
<name>A0A553Q2E2_9TELE</name>
<feature type="compositionally biased region" description="Basic and acidic residues" evidence="1">
    <location>
        <begin position="1"/>
        <end position="23"/>
    </location>
</feature>
<feature type="compositionally biased region" description="Basic residues" evidence="1">
    <location>
        <begin position="24"/>
        <end position="36"/>
    </location>
</feature>
<dbReference type="AlphaFoldDB" id="A0A553Q2E2"/>
<evidence type="ECO:0000256" key="1">
    <source>
        <dbReference type="SAM" id="MobiDB-lite"/>
    </source>
</evidence>